<proteinExistence type="inferred from homology"/>
<organism evidence="10 11">
    <name type="scientific">Kiloniella laminariae</name>
    <dbReference type="NCBI Taxonomy" id="454162"/>
    <lineage>
        <taxon>Bacteria</taxon>
        <taxon>Pseudomonadati</taxon>
        <taxon>Pseudomonadota</taxon>
        <taxon>Alphaproteobacteria</taxon>
        <taxon>Rhodospirillales</taxon>
        <taxon>Kiloniellaceae</taxon>
        <taxon>Kiloniella</taxon>
    </lineage>
</organism>
<evidence type="ECO:0000256" key="4">
    <source>
        <dbReference type="ARBA" id="ARBA00022605"/>
    </source>
</evidence>
<name>A0ABT4LJG1_9PROT</name>
<evidence type="ECO:0000256" key="2">
    <source>
        <dbReference type="ARBA" id="ARBA00005204"/>
    </source>
</evidence>
<dbReference type="InterPro" id="IPR008179">
    <property type="entry name" value="HisE"/>
</dbReference>
<dbReference type="EMBL" id="JAPWGY010000003">
    <property type="protein sequence ID" value="MCZ4281211.1"/>
    <property type="molecule type" value="Genomic_DNA"/>
</dbReference>
<dbReference type="NCBIfam" id="NF001611">
    <property type="entry name" value="PRK00400.1-3"/>
    <property type="match status" value="1"/>
</dbReference>
<sequence length="115" mass="12511">MSEELDEDISAALLDELYKVVLSRKGDDPAQSHTANLFAKGIHKISQKVGEEAVEVVIEAVSGPREGVISESADLLYHLMVLWAERGIKPAEVWTALEGRKGISGIAEKASRKVK</sequence>
<dbReference type="Gene3D" id="1.10.287.1080">
    <property type="entry name" value="MazG-like"/>
    <property type="match status" value="1"/>
</dbReference>
<evidence type="ECO:0000256" key="9">
    <source>
        <dbReference type="HAMAP-Rule" id="MF_01020"/>
    </source>
</evidence>
<accession>A0ABT4LJG1</accession>
<reference evidence="10" key="1">
    <citation type="submission" date="2022-12" db="EMBL/GenBank/DDBJ databases">
        <title>Bacterial isolates from different developmental stages of Nematostella vectensis.</title>
        <authorList>
            <person name="Fraune S."/>
        </authorList>
    </citation>
    <scope>NUCLEOTIDE SEQUENCE</scope>
    <source>
        <strain evidence="10">G21630-S1</strain>
    </source>
</reference>
<keyword evidence="8 9" id="KW-0368">Histidine biosynthesis</keyword>
<keyword evidence="5 9" id="KW-0547">Nucleotide-binding</keyword>
<comment type="pathway">
    <text evidence="2 9">Amino-acid biosynthesis; L-histidine biosynthesis; L-histidine from 5-phospho-alpha-D-ribose 1-diphosphate: step 2/9.</text>
</comment>
<evidence type="ECO:0000256" key="7">
    <source>
        <dbReference type="ARBA" id="ARBA00022840"/>
    </source>
</evidence>
<dbReference type="CDD" id="cd11534">
    <property type="entry name" value="NTP-PPase_HisIE_like"/>
    <property type="match status" value="1"/>
</dbReference>
<keyword evidence="4 9" id="KW-0028">Amino-acid biosynthesis</keyword>
<dbReference type="NCBIfam" id="NF001613">
    <property type="entry name" value="PRK00400.1-5"/>
    <property type="match status" value="1"/>
</dbReference>
<keyword evidence="9" id="KW-0963">Cytoplasm</keyword>
<dbReference type="PANTHER" id="PTHR42945:SF1">
    <property type="entry name" value="HISTIDINE BIOSYNTHESIS BIFUNCTIONAL PROTEIN HIS7"/>
    <property type="match status" value="1"/>
</dbReference>
<dbReference type="EC" id="3.6.1.31" evidence="9"/>
<comment type="catalytic activity">
    <reaction evidence="1 9">
        <text>1-(5-phospho-beta-D-ribosyl)-ATP + H2O = 1-(5-phospho-beta-D-ribosyl)-5'-AMP + diphosphate + H(+)</text>
        <dbReference type="Rhea" id="RHEA:22828"/>
        <dbReference type="ChEBI" id="CHEBI:15377"/>
        <dbReference type="ChEBI" id="CHEBI:15378"/>
        <dbReference type="ChEBI" id="CHEBI:33019"/>
        <dbReference type="ChEBI" id="CHEBI:59457"/>
        <dbReference type="ChEBI" id="CHEBI:73183"/>
        <dbReference type="EC" id="3.6.1.31"/>
    </reaction>
</comment>
<dbReference type="PANTHER" id="PTHR42945">
    <property type="entry name" value="HISTIDINE BIOSYNTHESIS BIFUNCTIONAL PROTEIN"/>
    <property type="match status" value="1"/>
</dbReference>
<keyword evidence="7 9" id="KW-0067">ATP-binding</keyword>
<dbReference type="NCBIfam" id="TIGR03188">
    <property type="entry name" value="histidine_hisI"/>
    <property type="match status" value="1"/>
</dbReference>
<evidence type="ECO:0000256" key="6">
    <source>
        <dbReference type="ARBA" id="ARBA00022801"/>
    </source>
</evidence>
<dbReference type="Pfam" id="PF01503">
    <property type="entry name" value="PRA-PH"/>
    <property type="match status" value="1"/>
</dbReference>
<dbReference type="Proteomes" id="UP001069802">
    <property type="component" value="Unassembled WGS sequence"/>
</dbReference>
<evidence type="ECO:0000256" key="3">
    <source>
        <dbReference type="ARBA" id="ARBA00009392"/>
    </source>
</evidence>
<evidence type="ECO:0000256" key="1">
    <source>
        <dbReference type="ARBA" id="ARBA00001460"/>
    </source>
</evidence>
<dbReference type="InterPro" id="IPR021130">
    <property type="entry name" value="PRib-ATP_PPHydrolase-like"/>
</dbReference>
<gene>
    <name evidence="9" type="primary">hisE</name>
    <name evidence="10" type="ORF">O4H49_10515</name>
</gene>
<comment type="caution">
    <text evidence="10">The sequence shown here is derived from an EMBL/GenBank/DDBJ whole genome shotgun (WGS) entry which is preliminary data.</text>
</comment>
<protein>
    <recommendedName>
        <fullName evidence="9">Phosphoribosyl-ATP pyrophosphatase</fullName>
        <shortName evidence="9">PRA-PH</shortName>
        <ecNumber evidence="9">3.6.1.31</ecNumber>
    </recommendedName>
</protein>
<keyword evidence="6 9" id="KW-0378">Hydrolase</keyword>
<dbReference type="RefSeq" id="WP_269423379.1">
    <property type="nucleotide sequence ID" value="NZ_JAPWGY010000003.1"/>
</dbReference>
<comment type="subcellular location">
    <subcellularLocation>
        <location evidence="9">Cytoplasm</location>
    </subcellularLocation>
</comment>
<dbReference type="GO" id="GO:0004636">
    <property type="term" value="F:phosphoribosyl-ATP diphosphatase activity"/>
    <property type="evidence" value="ECO:0007669"/>
    <property type="project" value="UniProtKB-EC"/>
</dbReference>
<comment type="similarity">
    <text evidence="3 9">Belongs to the PRA-PH family.</text>
</comment>
<evidence type="ECO:0000313" key="11">
    <source>
        <dbReference type="Proteomes" id="UP001069802"/>
    </source>
</evidence>
<evidence type="ECO:0000256" key="8">
    <source>
        <dbReference type="ARBA" id="ARBA00023102"/>
    </source>
</evidence>
<evidence type="ECO:0000313" key="10">
    <source>
        <dbReference type="EMBL" id="MCZ4281211.1"/>
    </source>
</evidence>
<evidence type="ECO:0000256" key="5">
    <source>
        <dbReference type="ARBA" id="ARBA00022741"/>
    </source>
</evidence>
<keyword evidence="11" id="KW-1185">Reference proteome</keyword>
<dbReference type="SUPFAM" id="SSF101386">
    <property type="entry name" value="all-alpha NTP pyrophosphatases"/>
    <property type="match status" value="1"/>
</dbReference>
<dbReference type="HAMAP" id="MF_01020">
    <property type="entry name" value="HisE"/>
    <property type="match status" value="1"/>
</dbReference>